<dbReference type="PANTHER" id="PTHR43798">
    <property type="entry name" value="MONOACYLGLYCEROL LIPASE"/>
    <property type="match status" value="1"/>
</dbReference>
<dbReference type="GO" id="GO:0016787">
    <property type="term" value="F:hydrolase activity"/>
    <property type="evidence" value="ECO:0007669"/>
    <property type="project" value="UniProtKB-KW"/>
</dbReference>
<keyword evidence="4" id="KW-1185">Reference proteome</keyword>
<dbReference type="Proteomes" id="UP000576792">
    <property type="component" value="Unassembled WGS sequence"/>
</dbReference>
<name>A0A846S2T4_9MICO</name>
<dbReference type="Pfam" id="PF12697">
    <property type="entry name" value="Abhydrolase_6"/>
    <property type="match status" value="1"/>
</dbReference>
<evidence type="ECO:0000259" key="2">
    <source>
        <dbReference type="Pfam" id="PF12697"/>
    </source>
</evidence>
<dbReference type="InterPro" id="IPR050266">
    <property type="entry name" value="AB_hydrolase_sf"/>
</dbReference>
<dbReference type="GO" id="GO:0016020">
    <property type="term" value="C:membrane"/>
    <property type="evidence" value="ECO:0007669"/>
    <property type="project" value="TreeGrafter"/>
</dbReference>
<keyword evidence="1" id="KW-0378">Hydrolase</keyword>
<feature type="domain" description="AB hydrolase-1" evidence="2">
    <location>
        <begin position="20"/>
        <end position="249"/>
    </location>
</feature>
<dbReference type="EMBL" id="JAATJN010000001">
    <property type="protein sequence ID" value="NJC55167.1"/>
    <property type="molecule type" value="Genomic_DNA"/>
</dbReference>
<dbReference type="InterPro" id="IPR000073">
    <property type="entry name" value="AB_hydrolase_1"/>
</dbReference>
<dbReference type="Gene3D" id="3.40.50.1820">
    <property type="entry name" value="alpha/beta hydrolase"/>
    <property type="match status" value="1"/>
</dbReference>
<dbReference type="PANTHER" id="PTHR43798:SF31">
    <property type="entry name" value="AB HYDROLASE SUPERFAMILY PROTEIN YCLE"/>
    <property type="match status" value="1"/>
</dbReference>
<comment type="caution">
    <text evidence="3">The sequence shown here is derived from an EMBL/GenBank/DDBJ whole genome shotgun (WGS) entry which is preliminary data.</text>
</comment>
<proteinExistence type="predicted"/>
<dbReference type="InterPro" id="IPR029058">
    <property type="entry name" value="AB_hydrolase_fold"/>
</dbReference>
<organism evidence="3 4">
    <name type="scientific">Brevibacterium marinum</name>
    <dbReference type="NCBI Taxonomy" id="418643"/>
    <lineage>
        <taxon>Bacteria</taxon>
        <taxon>Bacillati</taxon>
        <taxon>Actinomycetota</taxon>
        <taxon>Actinomycetes</taxon>
        <taxon>Micrococcales</taxon>
        <taxon>Brevibacteriaceae</taxon>
        <taxon>Brevibacterium</taxon>
    </lineage>
</organism>
<protein>
    <submittedName>
        <fullName evidence="3">Pimeloyl-ACP methyl ester carboxylesterase</fullName>
    </submittedName>
</protein>
<evidence type="ECO:0000313" key="4">
    <source>
        <dbReference type="Proteomes" id="UP000576792"/>
    </source>
</evidence>
<dbReference type="RefSeq" id="WP_167949240.1">
    <property type="nucleotide sequence ID" value="NZ_BAAAPQ010000026.1"/>
</dbReference>
<accession>A0A846S2T4</accession>
<sequence>MTAHSQLSPTEPRSRGPLPLVLLHGVGLDSTMWGPLGAELRKAGQNEIITLDLPGHGQKPPLREPQSLSSLADDVFRQLPEKCNLLGFSLGALIAQAIAVSHSERIGRLICASSVCQRTDDERAAVRARLETASDDMTASSAASIERWFPTGATAVPDETIEQVRSTLLRNDSESFLRSYRVFAFGDAEIAGDLNRIEAKTMAITGELDPGSTPDMSERLAKAVPDCRSVVIRGARHMLPVEKPQAMAKEIVEFLARA</sequence>
<evidence type="ECO:0000313" key="3">
    <source>
        <dbReference type="EMBL" id="NJC55167.1"/>
    </source>
</evidence>
<evidence type="ECO:0000256" key="1">
    <source>
        <dbReference type="ARBA" id="ARBA00022801"/>
    </source>
</evidence>
<reference evidence="3 4" key="1">
    <citation type="submission" date="2020-03" db="EMBL/GenBank/DDBJ databases">
        <title>Sequencing the genomes of 1000 actinobacteria strains.</title>
        <authorList>
            <person name="Klenk H.-P."/>
        </authorList>
    </citation>
    <scope>NUCLEOTIDE SEQUENCE [LARGE SCALE GENOMIC DNA]</scope>
    <source>
        <strain evidence="3 4">DSM 18964</strain>
    </source>
</reference>
<gene>
    <name evidence="3" type="ORF">BKA07_000202</name>
</gene>
<dbReference type="AlphaFoldDB" id="A0A846S2T4"/>
<dbReference type="SUPFAM" id="SSF53474">
    <property type="entry name" value="alpha/beta-Hydrolases"/>
    <property type="match status" value="1"/>
</dbReference>